<evidence type="ECO:0000313" key="2">
    <source>
        <dbReference type="Proteomes" id="UP000800093"/>
    </source>
</evidence>
<accession>A0A9P4KED0</accession>
<dbReference type="Proteomes" id="UP000800093">
    <property type="component" value="Unassembled WGS sequence"/>
</dbReference>
<protein>
    <submittedName>
        <fullName evidence="1">Uncharacterized protein</fullName>
    </submittedName>
</protein>
<comment type="caution">
    <text evidence="1">The sequence shown here is derived from an EMBL/GenBank/DDBJ whole genome shotgun (WGS) entry which is preliminary data.</text>
</comment>
<proteinExistence type="predicted"/>
<keyword evidence="2" id="KW-1185">Reference proteome</keyword>
<gene>
    <name evidence="1" type="ORF">CC78DRAFT_91418</name>
</gene>
<dbReference type="EMBL" id="ML986593">
    <property type="protein sequence ID" value="KAF2267136.1"/>
    <property type="molecule type" value="Genomic_DNA"/>
</dbReference>
<sequence>MQMFSARNLLSLQLVTLSSLDNLGSCLTCAMTVPTITFVLIDRKSLVVSAQSEVRRSPQLAFTQTFELGRWGLVMPVVANQGSRIHKTGSIPKGS</sequence>
<name>A0A9P4KED0_9PLEO</name>
<dbReference type="AlphaFoldDB" id="A0A9P4KED0"/>
<organism evidence="1 2">
    <name type="scientific">Lojkania enalia</name>
    <dbReference type="NCBI Taxonomy" id="147567"/>
    <lineage>
        <taxon>Eukaryota</taxon>
        <taxon>Fungi</taxon>
        <taxon>Dikarya</taxon>
        <taxon>Ascomycota</taxon>
        <taxon>Pezizomycotina</taxon>
        <taxon>Dothideomycetes</taxon>
        <taxon>Pleosporomycetidae</taxon>
        <taxon>Pleosporales</taxon>
        <taxon>Pleosporales incertae sedis</taxon>
        <taxon>Lojkania</taxon>
    </lineage>
</organism>
<evidence type="ECO:0000313" key="1">
    <source>
        <dbReference type="EMBL" id="KAF2267136.1"/>
    </source>
</evidence>
<reference evidence="2" key="1">
    <citation type="journal article" date="2020" name="Stud. Mycol.">
        <title>101 Dothideomycetes genomes: A test case for predicting lifestyles and emergence of pathogens.</title>
        <authorList>
            <person name="Haridas S."/>
            <person name="Albert R."/>
            <person name="Binder M."/>
            <person name="Bloem J."/>
            <person name="LaButti K."/>
            <person name="Salamov A."/>
            <person name="Andreopoulos B."/>
            <person name="Baker S."/>
            <person name="Barry K."/>
            <person name="Bills G."/>
            <person name="Bluhm B."/>
            <person name="Cannon C."/>
            <person name="Castanera R."/>
            <person name="Culley D."/>
            <person name="Daum C."/>
            <person name="Ezra D."/>
            <person name="Gonzalez J."/>
            <person name="Henrissat B."/>
            <person name="Kuo A."/>
            <person name="Liang C."/>
            <person name="Lipzen A."/>
            <person name="Lutzoni F."/>
            <person name="Magnuson J."/>
            <person name="Mondo S."/>
            <person name="Nolan M."/>
            <person name="Ohm R."/>
            <person name="Pangilinan J."/>
            <person name="Park H.-J."/>
            <person name="Ramirez L."/>
            <person name="Alfaro M."/>
            <person name="Sun H."/>
            <person name="Tritt A."/>
            <person name="Yoshinaga Y."/>
            <person name="Zwiers L.-H."/>
            <person name="Turgeon B."/>
            <person name="Goodwin S."/>
            <person name="Spatafora J."/>
            <person name="Crous P."/>
            <person name="Grigoriev I."/>
        </authorList>
    </citation>
    <scope>NUCLEOTIDE SEQUENCE [LARGE SCALE GENOMIC DNA]</scope>
    <source>
        <strain evidence="2">CBS 304.66</strain>
    </source>
</reference>